<evidence type="ECO:0000313" key="2">
    <source>
        <dbReference type="Proteomes" id="UP000011115"/>
    </source>
</evidence>
<protein>
    <submittedName>
        <fullName evidence="1">Uncharacterized protein</fullName>
    </submittedName>
</protein>
<dbReference type="InParanoid" id="M1ASE3"/>
<dbReference type="HOGENOM" id="CLU_3018092_0_0_1"/>
<dbReference type="PaxDb" id="4113-PGSC0003DMT400029199"/>
<sequence>MNGNWLKYKLAKCVLLDDPKTSRRRPLVISITCQTKIMIYPLAYYLEIYGFISCQS</sequence>
<organism evidence="1 2">
    <name type="scientific">Solanum tuberosum</name>
    <name type="common">Potato</name>
    <dbReference type="NCBI Taxonomy" id="4113"/>
    <lineage>
        <taxon>Eukaryota</taxon>
        <taxon>Viridiplantae</taxon>
        <taxon>Streptophyta</taxon>
        <taxon>Embryophyta</taxon>
        <taxon>Tracheophyta</taxon>
        <taxon>Spermatophyta</taxon>
        <taxon>Magnoliopsida</taxon>
        <taxon>eudicotyledons</taxon>
        <taxon>Gunneridae</taxon>
        <taxon>Pentapetalae</taxon>
        <taxon>asterids</taxon>
        <taxon>lamiids</taxon>
        <taxon>Solanales</taxon>
        <taxon>Solanaceae</taxon>
        <taxon>Solanoideae</taxon>
        <taxon>Solaneae</taxon>
        <taxon>Solanum</taxon>
    </lineage>
</organism>
<evidence type="ECO:0000313" key="1">
    <source>
        <dbReference type="EnsemblPlants" id="PGSC0003DMT400029199"/>
    </source>
</evidence>
<reference evidence="1" key="2">
    <citation type="submission" date="2015-06" db="UniProtKB">
        <authorList>
            <consortium name="EnsemblPlants"/>
        </authorList>
    </citation>
    <scope>IDENTIFICATION</scope>
    <source>
        <strain evidence="1">DM1-3 516 R44</strain>
    </source>
</reference>
<dbReference type="Gramene" id="PGSC0003DMT400029199">
    <property type="protein sequence ID" value="PGSC0003DMT400029199"/>
    <property type="gene ID" value="PGSC0003DMG400011231"/>
</dbReference>
<dbReference type="AlphaFoldDB" id="M1ASE3"/>
<accession>M1ASE3</accession>
<dbReference type="EnsemblPlants" id="PGSC0003DMT400029199">
    <property type="protein sequence ID" value="PGSC0003DMT400029199"/>
    <property type="gene ID" value="PGSC0003DMG400011231"/>
</dbReference>
<dbReference type="Proteomes" id="UP000011115">
    <property type="component" value="Unassembled WGS sequence"/>
</dbReference>
<name>M1ASE3_SOLTU</name>
<reference evidence="2" key="1">
    <citation type="journal article" date="2011" name="Nature">
        <title>Genome sequence and analysis of the tuber crop potato.</title>
        <authorList>
            <consortium name="The Potato Genome Sequencing Consortium"/>
        </authorList>
    </citation>
    <scope>NUCLEOTIDE SEQUENCE [LARGE SCALE GENOMIC DNA]</scope>
    <source>
        <strain evidence="2">cv. DM1-3 516 R44</strain>
    </source>
</reference>
<proteinExistence type="predicted"/>
<keyword evidence="2" id="KW-1185">Reference proteome</keyword>